<dbReference type="GO" id="GO:0016987">
    <property type="term" value="F:sigma factor activity"/>
    <property type="evidence" value="ECO:0007669"/>
    <property type="project" value="UniProtKB-KW"/>
</dbReference>
<dbReference type="GO" id="GO:0003677">
    <property type="term" value="F:DNA binding"/>
    <property type="evidence" value="ECO:0007669"/>
    <property type="project" value="InterPro"/>
</dbReference>
<dbReference type="InterPro" id="IPR036388">
    <property type="entry name" value="WH-like_DNA-bd_sf"/>
</dbReference>
<feature type="domain" description="RNA polymerase sigma-70 region 2" evidence="5">
    <location>
        <begin position="27"/>
        <end position="92"/>
    </location>
</feature>
<evidence type="ECO:0000259" key="6">
    <source>
        <dbReference type="Pfam" id="PF08281"/>
    </source>
</evidence>
<comment type="caution">
    <text evidence="7">The sequence shown here is derived from an EMBL/GenBank/DDBJ whole genome shotgun (WGS) entry which is preliminary data.</text>
</comment>
<evidence type="ECO:0000256" key="2">
    <source>
        <dbReference type="ARBA" id="ARBA00023015"/>
    </source>
</evidence>
<dbReference type="InterPro" id="IPR013324">
    <property type="entry name" value="RNA_pol_sigma_r3/r4-like"/>
</dbReference>
<comment type="similarity">
    <text evidence="1">Belongs to the sigma-70 factor family. ECF subfamily.</text>
</comment>
<organism evidence="7 8">
    <name type="scientific">Paenibacillus phyllosphaerae</name>
    <dbReference type="NCBI Taxonomy" id="274593"/>
    <lineage>
        <taxon>Bacteria</taxon>
        <taxon>Bacillati</taxon>
        <taxon>Bacillota</taxon>
        <taxon>Bacilli</taxon>
        <taxon>Bacillales</taxon>
        <taxon>Paenibacillaceae</taxon>
        <taxon>Paenibacillus</taxon>
    </lineage>
</organism>
<dbReference type="EMBL" id="JACHXK010000014">
    <property type="protein sequence ID" value="MBB3112723.1"/>
    <property type="molecule type" value="Genomic_DNA"/>
</dbReference>
<dbReference type="AlphaFoldDB" id="A0A7W5FPY5"/>
<dbReference type="Gene3D" id="1.10.1740.10">
    <property type="match status" value="1"/>
</dbReference>
<accession>A0A7W5FPY5</accession>
<dbReference type="Gene3D" id="1.10.10.10">
    <property type="entry name" value="Winged helix-like DNA-binding domain superfamily/Winged helix DNA-binding domain"/>
    <property type="match status" value="1"/>
</dbReference>
<evidence type="ECO:0000256" key="3">
    <source>
        <dbReference type="ARBA" id="ARBA00023082"/>
    </source>
</evidence>
<dbReference type="InterPro" id="IPR039425">
    <property type="entry name" value="RNA_pol_sigma-70-like"/>
</dbReference>
<sequence>MLPMPQSGYDSIMDETRALQIKFEELVIPHRQALWNYCRYLTGSPWDGEDLFQETLMKAFATLAQIWHPLAIKSYLFRIATNTRIDGLRKKRLQTESYDPSDWEALHEEAAVDPSRMIEALEVLAQHLPPRQIAVLLLMEVYGFSASEVAGMVRLTEGAVYAALHRARANVRKSRTLQQDAEEAKREAVHAPLLDTLLEALRADDVNGILGLFEDSMHNDARPGFQEYSKEQMEEGSMRHRGPVLQVSLQLLWGREVFIVLAETAEHGLALHDVREFEFDGDRIVYHRGYYFCKELLLAAGRTLGMPVQLQKGPNLDWREAADSGADGRGE</sequence>
<keyword evidence="3" id="KW-0731">Sigma factor</keyword>
<evidence type="ECO:0000313" key="7">
    <source>
        <dbReference type="EMBL" id="MBB3112723.1"/>
    </source>
</evidence>
<dbReference type="Proteomes" id="UP000570361">
    <property type="component" value="Unassembled WGS sequence"/>
</dbReference>
<dbReference type="SUPFAM" id="SSF88659">
    <property type="entry name" value="Sigma3 and sigma4 domains of RNA polymerase sigma factors"/>
    <property type="match status" value="1"/>
</dbReference>
<keyword evidence="4" id="KW-0804">Transcription</keyword>
<dbReference type="SUPFAM" id="SSF88946">
    <property type="entry name" value="Sigma2 domain of RNA polymerase sigma factors"/>
    <property type="match status" value="1"/>
</dbReference>
<dbReference type="NCBIfam" id="TIGR02937">
    <property type="entry name" value="sigma70-ECF"/>
    <property type="match status" value="1"/>
</dbReference>
<dbReference type="InterPro" id="IPR013249">
    <property type="entry name" value="RNA_pol_sigma70_r4_t2"/>
</dbReference>
<dbReference type="Pfam" id="PF08281">
    <property type="entry name" value="Sigma70_r4_2"/>
    <property type="match status" value="1"/>
</dbReference>
<dbReference type="RefSeq" id="WP_183602840.1">
    <property type="nucleotide sequence ID" value="NZ_JACHXK010000014.1"/>
</dbReference>
<name>A0A7W5FPY5_9BACL</name>
<evidence type="ECO:0000259" key="5">
    <source>
        <dbReference type="Pfam" id="PF04542"/>
    </source>
</evidence>
<gene>
    <name evidence="7" type="ORF">FHS18_004825</name>
</gene>
<dbReference type="InterPro" id="IPR014284">
    <property type="entry name" value="RNA_pol_sigma-70_dom"/>
</dbReference>
<protein>
    <submittedName>
        <fullName evidence="7">RNA polymerase sigma-70 factor (ECF subfamily)</fullName>
    </submittedName>
</protein>
<dbReference type="Pfam" id="PF04542">
    <property type="entry name" value="Sigma70_r2"/>
    <property type="match status" value="1"/>
</dbReference>
<dbReference type="InterPro" id="IPR007627">
    <property type="entry name" value="RNA_pol_sigma70_r2"/>
</dbReference>
<evidence type="ECO:0000313" key="8">
    <source>
        <dbReference type="Proteomes" id="UP000570361"/>
    </source>
</evidence>
<proteinExistence type="inferred from homology"/>
<dbReference type="PANTHER" id="PTHR43133">
    <property type="entry name" value="RNA POLYMERASE ECF-TYPE SIGMA FACTO"/>
    <property type="match status" value="1"/>
</dbReference>
<dbReference type="InterPro" id="IPR013325">
    <property type="entry name" value="RNA_pol_sigma_r2"/>
</dbReference>
<evidence type="ECO:0000256" key="4">
    <source>
        <dbReference type="ARBA" id="ARBA00023163"/>
    </source>
</evidence>
<reference evidence="7 8" key="1">
    <citation type="submission" date="2020-08" db="EMBL/GenBank/DDBJ databases">
        <title>Genomic Encyclopedia of Type Strains, Phase III (KMG-III): the genomes of soil and plant-associated and newly described type strains.</title>
        <authorList>
            <person name="Whitman W."/>
        </authorList>
    </citation>
    <scope>NUCLEOTIDE SEQUENCE [LARGE SCALE GENOMIC DNA]</scope>
    <source>
        <strain evidence="7 8">CECT 5862</strain>
    </source>
</reference>
<evidence type="ECO:0000256" key="1">
    <source>
        <dbReference type="ARBA" id="ARBA00010641"/>
    </source>
</evidence>
<keyword evidence="8" id="KW-1185">Reference proteome</keyword>
<keyword evidence="2" id="KW-0805">Transcription regulation</keyword>
<dbReference type="PANTHER" id="PTHR43133:SF65">
    <property type="entry name" value="ECF RNA POLYMERASE SIGMA FACTOR SIGG"/>
    <property type="match status" value="1"/>
</dbReference>
<feature type="domain" description="RNA polymerase sigma factor 70 region 4 type 2" evidence="6">
    <location>
        <begin position="119"/>
        <end position="169"/>
    </location>
</feature>
<dbReference type="GO" id="GO:0006352">
    <property type="term" value="P:DNA-templated transcription initiation"/>
    <property type="evidence" value="ECO:0007669"/>
    <property type="project" value="InterPro"/>
</dbReference>